<feature type="transmembrane region" description="Helical" evidence="1">
    <location>
        <begin position="71"/>
        <end position="91"/>
    </location>
</feature>
<dbReference type="RefSeq" id="XP_036356025.1">
    <property type="nucleotide sequence ID" value="XM_036500132.1"/>
</dbReference>
<feature type="transmembrane region" description="Helical" evidence="1">
    <location>
        <begin position="175"/>
        <end position="202"/>
    </location>
</feature>
<keyword evidence="1" id="KW-0472">Membrane</keyword>
<evidence type="ECO:0000256" key="1">
    <source>
        <dbReference type="SAM" id="Phobius"/>
    </source>
</evidence>
<keyword evidence="2" id="KW-1185">Reference proteome</keyword>
<name>A0A7E6EM39_9MOLL</name>
<organism evidence="2 3">
    <name type="scientific">Octopus sinensis</name>
    <name type="common">East Asian common octopus</name>
    <dbReference type="NCBI Taxonomy" id="2607531"/>
    <lineage>
        <taxon>Eukaryota</taxon>
        <taxon>Metazoa</taxon>
        <taxon>Spiralia</taxon>
        <taxon>Lophotrochozoa</taxon>
        <taxon>Mollusca</taxon>
        <taxon>Cephalopoda</taxon>
        <taxon>Coleoidea</taxon>
        <taxon>Octopodiformes</taxon>
        <taxon>Octopoda</taxon>
        <taxon>Incirrata</taxon>
        <taxon>Octopodidae</taxon>
        <taxon>Octopus</taxon>
    </lineage>
</organism>
<feature type="transmembrane region" description="Helical" evidence="1">
    <location>
        <begin position="246"/>
        <end position="265"/>
    </location>
</feature>
<gene>
    <name evidence="3" type="primary">LOC118761934</name>
</gene>
<keyword evidence="1" id="KW-1133">Transmembrane helix</keyword>
<dbReference type="Proteomes" id="UP000515154">
    <property type="component" value="Unplaced"/>
</dbReference>
<dbReference type="SUPFAM" id="SSF103473">
    <property type="entry name" value="MFS general substrate transporter"/>
    <property type="match status" value="1"/>
</dbReference>
<dbReference type="InterPro" id="IPR050327">
    <property type="entry name" value="Proton-linked_MCT"/>
</dbReference>
<keyword evidence="1" id="KW-0812">Transmembrane</keyword>
<dbReference type="KEGG" id="osn:118761934"/>
<dbReference type="PANTHER" id="PTHR11360">
    <property type="entry name" value="MONOCARBOXYLATE TRANSPORTER"/>
    <property type="match status" value="1"/>
</dbReference>
<dbReference type="AlphaFoldDB" id="A0A7E6EM39"/>
<dbReference type="PANTHER" id="PTHR11360:SF284">
    <property type="entry name" value="EG:103B4.3 PROTEIN-RELATED"/>
    <property type="match status" value="1"/>
</dbReference>
<proteinExistence type="predicted"/>
<sequence length="266" mass="28837">MEDTFDEIGQLQFPEEFQLERELIANMVSLPLPPDGGWGWVIVSAAFIFNTIVDGILGGIGVLIPKIKTTFDVSLSTVSLIISIMYSLTYASGSIQPPIPGPLIGFLLDRFGVRPICLLSAVLASAAFISSYFVSNIVVLFFTLGIFPGIGGMVSRLVSGFIVGKLVDVFSYNRAAFYLIFVSLLLMPILRGSLPAMVLVCLAYGLCYGLTFKWSLLGAIFYNPSLIFCNVLGIRKLTPALTIHMFIKGIGYILGIIGFGGCFVLF</sequence>
<evidence type="ECO:0000313" key="2">
    <source>
        <dbReference type="Proteomes" id="UP000515154"/>
    </source>
</evidence>
<feature type="transmembrane region" description="Helical" evidence="1">
    <location>
        <begin position="37"/>
        <end position="64"/>
    </location>
</feature>
<dbReference type="GO" id="GO:0008028">
    <property type="term" value="F:monocarboxylic acid transmembrane transporter activity"/>
    <property type="evidence" value="ECO:0007669"/>
    <property type="project" value="TreeGrafter"/>
</dbReference>
<dbReference type="Gene3D" id="1.20.1250.20">
    <property type="entry name" value="MFS general substrate transporter like domains"/>
    <property type="match status" value="1"/>
</dbReference>
<reference evidence="3" key="1">
    <citation type="submission" date="2025-08" db="UniProtKB">
        <authorList>
            <consortium name="RefSeq"/>
        </authorList>
    </citation>
    <scope>IDENTIFICATION</scope>
</reference>
<dbReference type="InterPro" id="IPR036259">
    <property type="entry name" value="MFS_trans_sf"/>
</dbReference>
<evidence type="ECO:0000313" key="3">
    <source>
        <dbReference type="RefSeq" id="XP_036356025.1"/>
    </source>
</evidence>
<feature type="transmembrane region" description="Helical" evidence="1">
    <location>
        <begin position="111"/>
        <end position="130"/>
    </location>
</feature>
<protein>
    <submittedName>
        <fullName evidence="3">Monocarboxylate transporter 11-like</fullName>
    </submittedName>
</protein>
<accession>A0A7E6EM39</accession>
<feature type="transmembrane region" description="Helical" evidence="1">
    <location>
        <begin position="137"/>
        <end position="163"/>
    </location>
</feature>